<dbReference type="NCBIfam" id="TIGR00229">
    <property type="entry name" value="sensory_box"/>
    <property type="match status" value="1"/>
</dbReference>
<evidence type="ECO:0000256" key="3">
    <source>
        <dbReference type="ARBA" id="ARBA00022553"/>
    </source>
</evidence>
<feature type="domain" description="PAS" evidence="7">
    <location>
        <begin position="201"/>
        <end position="258"/>
    </location>
</feature>
<dbReference type="InterPro" id="IPR035965">
    <property type="entry name" value="PAS-like_dom_sf"/>
</dbReference>
<dbReference type="EMBL" id="CP030750">
    <property type="protein sequence ID" value="AXA25150.1"/>
    <property type="molecule type" value="Genomic_DNA"/>
</dbReference>
<dbReference type="SMART" id="SM00091">
    <property type="entry name" value="PAS"/>
    <property type="match status" value="1"/>
</dbReference>
<dbReference type="RefSeq" id="WP_063544991.1">
    <property type="nucleotide sequence ID" value="NZ_CP011789.1"/>
</dbReference>
<dbReference type="CDD" id="cd00082">
    <property type="entry name" value="HisKA"/>
    <property type="match status" value="1"/>
</dbReference>
<dbReference type="PRINTS" id="PR00344">
    <property type="entry name" value="BCTRLSENSOR"/>
</dbReference>
<dbReference type="InterPro" id="IPR003594">
    <property type="entry name" value="HATPase_dom"/>
</dbReference>
<dbReference type="InterPro" id="IPR004358">
    <property type="entry name" value="Sig_transdc_His_kin-like_C"/>
</dbReference>
<dbReference type="Pfam" id="PF02518">
    <property type="entry name" value="HATPase_c"/>
    <property type="match status" value="1"/>
</dbReference>
<gene>
    <name evidence="9" type="ORF">C1S65_13870</name>
</gene>
<dbReference type="AlphaFoldDB" id="A0AAD0L9J1"/>
<name>A0AAD0L9J1_PSEPU</name>
<dbReference type="SMART" id="SM00086">
    <property type="entry name" value="PAC"/>
    <property type="match status" value="2"/>
</dbReference>
<dbReference type="GO" id="GO:0000155">
    <property type="term" value="F:phosphorelay sensor kinase activity"/>
    <property type="evidence" value="ECO:0007669"/>
    <property type="project" value="InterPro"/>
</dbReference>
<reference evidence="9 10" key="1">
    <citation type="submission" date="2018-06" db="EMBL/GenBank/DDBJ databases">
        <title>The genome of Pseudomonas putida NX-1, a lignin degrader.</title>
        <authorList>
            <person name="Xu Z."/>
        </authorList>
    </citation>
    <scope>NUCLEOTIDE SEQUENCE [LARGE SCALE GENOMIC DNA]</scope>
    <source>
        <strain evidence="9 10">NX-1</strain>
    </source>
</reference>
<dbReference type="PROSITE" id="PS50113">
    <property type="entry name" value="PAC"/>
    <property type="match status" value="1"/>
</dbReference>
<dbReference type="InterPro" id="IPR001789">
    <property type="entry name" value="Sig_transdc_resp-reg_receiver"/>
</dbReference>
<dbReference type="Pfam" id="PF00072">
    <property type="entry name" value="Response_reg"/>
    <property type="match status" value="1"/>
</dbReference>
<sequence>MAADEQARKGATQVIHLVSPSPSVEVRAEHLLHFDWGSTPLGPLSQWPPSLRIAVDIMLLSPFPCALAWGKELTLIPSQSYLALLADDQRQVGKSFDQLWHVEWERMGPRVFQALEGRASFVDESPIQVRYRESGEHAWFAFGYAPVRDEEGTVAGFLHTAIDTTASLEQIRQWRELARSFEQQIGCHLPNSDPLWRLSRDAMIIVSRDLELLAANDAWHRVLGWEQQSLNAIALVDLVHPADRAEVRLAINDLLMGKVIEQVESRLRHKDGYYRWMSWSARPEGDVLIAVGRDITEERTTILREAQSLLRDSQRMETVGQLAGGMAHEMNNLLAGIGGSLELLQRRLGQGRLERIDEYVHVARESVQRAMALTHRLLAFSSSQPLQPRLLDVNGLLQDLEPLIHQALGPEFALNWQLDVAPWPVQVDPGQLEVAILNLCSNAQDAMVERGCLTIRTANERFVNGVEHDESIPAGDYVAIHVQDDGQGMPADAVSRAFEPFFTTKPKGRGAGLGLPMIYGFARQSGGYVWIESTPGKGTQVTLLFPRHPGELPKVSEEGEVPALKQGRSERILLVDDEGNLRSLMKEVLVEHGFDVIEASDSGMALEHYRESGVFDLVITDIGLPGGMSGRQVGKTIRQAKPLQKILFITGYTAQPLERSLLDQPGTALMLKPFSLQSLTVQVQRMLEP</sequence>
<dbReference type="InterPro" id="IPR013655">
    <property type="entry name" value="PAS_fold_3"/>
</dbReference>
<dbReference type="SUPFAM" id="SSF55874">
    <property type="entry name" value="ATPase domain of HSP90 chaperone/DNA topoisomerase II/histidine kinase"/>
    <property type="match status" value="1"/>
</dbReference>
<dbReference type="CDD" id="cd00130">
    <property type="entry name" value="PAS"/>
    <property type="match status" value="1"/>
</dbReference>
<dbReference type="InterPro" id="IPR001610">
    <property type="entry name" value="PAC"/>
</dbReference>
<dbReference type="SUPFAM" id="SSF47384">
    <property type="entry name" value="Homodimeric domain of signal transducing histidine kinase"/>
    <property type="match status" value="1"/>
</dbReference>
<dbReference type="Pfam" id="PF00512">
    <property type="entry name" value="HisKA"/>
    <property type="match status" value="1"/>
</dbReference>
<evidence type="ECO:0000313" key="10">
    <source>
        <dbReference type="Proteomes" id="UP000251617"/>
    </source>
</evidence>
<dbReference type="Gene3D" id="3.40.50.2300">
    <property type="match status" value="1"/>
</dbReference>
<dbReference type="InterPro" id="IPR036890">
    <property type="entry name" value="HATPase_C_sf"/>
</dbReference>
<dbReference type="InterPro" id="IPR000700">
    <property type="entry name" value="PAS-assoc_C"/>
</dbReference>
<dbReference type="PROSITE" id="PS50110">
    <property type="entry name" value="RESPONSE_REGULATORY"/>
    <property type="match status" value="1"/>
</dbReference>
<protein>
    <recommendedName>
        <fullName evidence="2">histidine kinase</fullName>
        <ecNumber evidence="2">2.7.13.3</ecNumber>
    </recommendedName>
</protein>
<dbReference type="Gene3D" id="1.10.287.130">
    <property type="match status" value="1"/>
</dbReference>
<dbReference type="InterPro" id="IPR036097">
    <property type="entry name" value="HisK_dim/P_sf"/>
</dbReference>
<dbReference type="InterPro" id="IPR011006">
    <property type="entry name" value="CheY-like_superfamily"/>
</dbReference>
<dbReference type="EC" id="2.7.13.3" evidence="2"/>
<evidence type="ECO:0000259" key="5">
    <source>
        <dbReference type="PROSITE" id="PS50109"/>
    </source>
</evidence>
<comment type="catalytic activity">
    <reaction evidence="1">
        <text>ATP + protein L-histidine = ADP + protein N-phospho-L-histidine.</text>
        <dbReference type="EC" id="2.7.13.3"/>
    </reaction>
</comment>
<dbReference type="PANTHER" id="PTHR43065:SF42">
    <property type="entry name" value="TWO-COMPONENT SENSOR PPRA"/>
    <property type="match status" value="1"/>
</dbReference>
<evidence type="ECO:0000259" key="7">
    <source>
        <dbReference type="PROSITE" id="PS50112"/>
    </source>
</evidence>
<dbReference type="InterPro" id="IPR003661">
    <property type="entry name" value="HisK_dim/P_dom"/>
</dbReference>
<evidence type="ECO:0000313" key="9">
    <source>
        <dbReference type="EMBL" id="AXA25150.1"/>
    </source>
</evidence>
<accession>A0AAD0L9J1</accession>
<dbReference type="InterPro" id="IPR000014">
    <property type="entry name" value="PAS"/>
</dbReference>
<feature type="domain" description="PAC" evidence="8">
    <location>
        <begin position="123"/>
        <end position="176"/>
    </location>
</feature>
<feature type="domain" description="Histidine kinase" evidence="5">
    <location>
        <begin position="325"/>
        <end position="549"/>
    </location>
</feature>
<evidence type="ECO:0000259" key="6">
    <source>
        <dbReference type="PROSITE" id="PS50110"/>
    </source>
</evidence>
<dbReference type="PROSITE" id="PS50109">
    <property type="entry name" value="HIS_KIN"/>
    <property type="match status" value="1"/>
</dbReference>
<keyword evidence="3 4" id="KW-0597">Phosphoprotein</keyword>
<dbReference type="SUPFAM" id="SSF55785">
    <property type="entry name" value="PYP-like sensor domain (PAS domain)"/>
    <property type="match status" value="1"/>
</dbReference>
<evidence type="ECO:0000256" key="1">
    <source>
        <dbReference type="ARBA" id="ARBA00000085"/>
    </source>
</evidence>
<feature type="modified residue" description="4-aspartylphosphate" evidence="4">
    <location>
        <position position="621"/>
    </location>
</feature>
<evidence type="ECO:0000256" key="4">
    <source>
        <dbReference type="PROSITE-ProRule" id="PRU00169"/>
    </source>
</evidence>
<dbReference type="Gene3D" id="3.30.565.10">
    <property type="entry name" value="Histidine kinase-like ATPase, C-terminal domain"/>
    <property type="match status" value="1"/>
</dbReference>
<dbReference type="Gene3D" id="3.30.450.20">
    <property type="entry name" value="PAS domain"/>
    <property type="match status" value="2"/>
</dbReference>
<dbReference type="Pfam" id="PF08447">
    <property type="entry name" value="PAS_3"/>
    <property type="match status" value="1"/>
</dbReference>
<evidence type="ECO:0000259" key="8">
    <source>
        <dbReference type="PROSITE" id="PS50113"/>
    </source>
</evidence>
<organism evidence="9 10">
    <name type="scientific">Pseudomonas putida</name>
    <name type="common">Arthrobacter siderocapsulatus</name>
    <dbReference type="NCBI Taxonomy" id="303"/>
    <lineage>
        <taxon>Bacteria</taxon>
        <taxon>Pseudomonadati</taxon>
        <taxon>Pseudomonadota</taxon>
        <taxon>Gammaproteobacteria</taxon>
        <taxon>Pseudomonadales</taxon>
        <taxon>Pseudomonadaceae</taxon>
        <taxon>Pseudomonas</taxon>
    </lineage>
</organism>
<dbReference type="SUPFAM" id="SSF52172">
    <property type="entry name" value="CheY-like"/>
    <property type="match status" value="1"/>
</dbReference>
<dbReference type="PROSITE" id="PS50112">
    <property type="entry name" value="PAS"/>
    <property type="match status" value="1"/>
</dbReference>
<dbReference type="InterPro" id="IPR005467">
    <property type="entry name" value="His_kinase_dom"/>
</dbReference>
<proteinExistence type="predicted"/>
<dbReference type="SMART" id="SM00448">
    <property type="entry name" value="REC"/>
    <property type="match status" value="1"/>
</dbReference>
<feature type="domain" description="Response regulatory" evidence="6">
    <location>
        <begin position="571"/>
        <end position="687"/>
    </location>
</feature>
<dbReference type="Proteomes" id="UP000251617">
    <property type="component" value="Chromosome"/>
</dbReference>
<dbReference type="PANTHER" id="PTHR43065">
    <property type="entry name" value="SENSOR HISTIDINE KINASE"/>
    <property type="match status" value="1"/>
</dbReference>
<dbReference type="SMART" id="SM00388">
    <property type="entry name" value="HisKA"/>
    <property type="match status" value="1"/>
</dbReference>
<dbReference type="SMART" id="SM00387">
    <property type="entry name" value="HATPase_c"/>
    <property type="match status" value="1"/>
</dbReference>
<evidence type="ECO:0000256" key="2">
    <source>
        <dbReference type="ARBA" id="ARBA00012438"/>
    </source>
</evidence>